<dbReference type="AlphaFoldDB" id="A0A9Q3EF28"/>
<comment type="caution">
    <text evidence="2">The sequence shown here is derived from an EMBL/GenBank/DDBJ whole genome shotgun (WGS) entry which is preliminary data.</text>
</comment>
<evidence type="ECO:0000256" key="1">
    <source>
        <dbReference type="SAM" id="MobiDB-lite"/>
    </source>
</evidence>
<keyword evidence="3" id="KW-1185">Reference proteome</keyword>
<gene>
    <name evidence="2" type="ORF">O181_057483</name>
</gene>
<accession>A0A9Q3EF28</accession>
<feature type="compositionally biased region" description="Polar residues" evidence="1">
    <location>
        <begin position="68"/>
        <end position="88"/>
    </location>
</feature>
<proteinExistence type="predicted"/>
<protein>
    <submittedName>
        <fullName evidence="2">Uncharacterized protein</fullName>
    </submittedName>
</protein>
<organism evidence="2 3">
    <name type="scientific">Austropuccinia psidii MF-1</name>
    <dbReference type="NCBI Taxonomy" id="1389203"/>
    <lineage>
        <taxon>Eukaryota</taxon>
        <taxon>Fungi</taxon>
        <taxon>Dikarya</taxon>
        <taxon>Basidiomycota</taxon>
        <taxon>Pucciniomycotina</taxon>
        <taxon>Pucciniomycetes</taxon>
        <taxon>Pucciniales</taxon>
        <taxon>Sphaerophragmiaceae</taxon>
        <taxon>Austropuccinia</taxon>
    </lineage>
</organism>
<sequence>MTGGHNLTTFVQLQTRSIVAGPHSDTVFSVFEPHCYSIALNSIHPNLLGAIKFRDIVNSLTWESSYNPNPISADSTPSESHSPSQARCQRSGSSGLTLRRSSHIPNFNNSTSLSNPSTDFKRFQRKSKFSIHNINTKPFN</sequence>
<feature type="compositionally biased region" description="Polar residues" evidence="1">
    <location>
        <begin position="103"/>
        <end position="118"/>
    </location>
</feature>
<dbReference type="Proteomes" id="UP000765509">
    <property type="component" value="Unassembled WGS sequence"/>
</dbReference>
<feature type="compositionally biased region" description="Low complexity" evidence="1">
    <location>
        <begin position="90"/>
        <end position="99"/>
    </location>
</feature>
<evidence type="ECO:0000313" key="2">
    <source>
        <dbReference type="EMBL" id="MBW0517768.1"/>
    </source>
</evidence>
<dbReference type="EMBL" id="AVOT02026157">
    <property type="protein sequence ID" value="MBW0517768.1"/>
    <property type="molecule type" value="Genomic_DNA"/>
</dbReference>
<feature type="region of interest" description="Disordered" evidence="1">
    <location>
        <begin position="68"/>
        <end position="119"/>
    </location>
</feature>
<name>A0A9Q3EF28_9BASI</name>
<reference evidence="2" key="1">
    <citation type="submission" date="2021-03" db="EMBL/GenBank/DDBJ databases">
        <title>Draft genome sequence of rust myrtle Austropuccinia psidii MF-1, a brazilian biotype.</title>
        <authorList>
            <person name="Quecine M.C."/>
            <person name="Pachon D.M.R."/>
            <person name="Bonatelli M.L."/>
            <person name="Correr F.H."/>
            <person name="Franceschini L.M."/>
            <person name="Leite T.F."/>
            <person name="Margarido G.R.A."/>
            <person name="Almeida C.A."/>
            <person name="Ferrarezi J.A."/>
            <person name="Labate C.A."/>
        </authorList>
    </citation>
    <scope>NUCLEOTIDE SEQUENCE</scope>
    <source>
        <strain evidence="2">MF-1</strain>
    </source>
</reference>
<evidence type="ECO:0000313" key="3">
    <source>
        <dbReference type="Proteomes" id="UP000765509"/>
    </source>
</evidence>